<feature type="region of interest" description="Disordered" evidence="1">
    <location>
        <begin position="251"/>
        <end position="281"/>
    </location>
</feature>
<evidence type="ECO:0000313" key="4">
    <source>
        <dbReference type="Proteomes" id="UP000050471"/>
    </source>
</evidence>
<dbReference type="FunFam" id="3.40.50.410:FF:000106">
    <property type="entry name" value="Nitric oxide reductase D protein"/>
    <property type="match status" value="1"/>
</dbReference>
<proteinExistence type="predicted"/>
<dbReference type="EMBL" id="LKBA01000001">
    <property type="protein sequence ID" value="KPN64741.1"/>
    <property type="molecule type" value="Genomic_DNA"/>
</dbReference>
<keyword evidence="4" id="KW-1185">Reference proteome</keyword>
<dbReference type="InterPro" id="IPR051928">
    <property type="entry name" value="NorD/CobT"/>
</dbReference>
<dbReference type="AlphaFoldDB" id="A0A0P7IKR6"/>
<dbReference type="PANTHER" id="PTHR41248">
    <property type="entry name" value="NORD PROTEIN"/>
    <property type="match status" value="1"/>
</dbReference>
<dbReference type="PROSITE" id="PS50234">
    <property type="entry name" value="VWFA"/>
    <property type="match status" value="1"/>
</dbReference>
<dbReference type="InterPro" id="IPR036465">
    <property type="entry name" value="vWFA_dom_sf"/>
</dbReference>
<evidence type="ECO:0000256" key="1">
    <source>
        <dbReference type="SAM" id="MobiDB-lite"/>
    </source>
</evidence>
<dbReference type="RefSeq" id="WP_055187220.1">
    <property type="nucleotide sequence ID" value="NZ_FPBS01000015.1"/>
</dbReference>
<dbReference type="SUPFAM" id="SSF53300">
    <property type="entry name" value="vWA-like"/>
    <property type="match status" value="1"/>
</dbReference>
<dbReference type="Gene3D" id="3.40.50.410">
    <property type="entry name" value="von Willebrand factor, type A domain"/>
    <property type="match status" value="1"/>
</dbReference>
<accession>A0A0P7IKR6</accession>
<dbReference type="CDD" id="cd01454">
    <property type="entry name" value="vWA_norD_type"/>
    <property type="match status" value="1"/>
</dbReference>
<reference evidence="3 4" key="1">
    <citation type="submission" date="2015-09" db="EMBL/GenBank/DDBJ databases">
        <title>Draft genome sequence of Aliiroseovarius crassostreae CV919-312TSm, the causative agent of Roseovarius Oyster Disease (formerly Juvenile Oyster Disease).</title>
        <authorList>
            <person name="Kessner L."/>
            <person name="Spinard E."/>
            <person name="Nelson D."/>
        </authorList>
    </citation>
    <scope>NUCLEOTIDE SEQUENCE [LARGE SCALE GENOMIC DNA]</scope>
    <source>
        <strain evidence="3 4">CV919-312</strain>
    </source>
</reference>
<dbReference type="Proteomes" id="UP000050471">
    <property type="component" value="Unassembled WGS sequence"/>
</dbReference>
<dbReference type="OrthoDB" id="9758211at2"/>
<protein>
    <submittedName>
        <fullName evidence="3">Nitric oxide reductase D protein</fullName>
    </submittedName>
</protein>
<name>A0A0P7IKR6_9RHOB</name>
<evidence type="ECO:0000259" key="2">
    <source>
        <dbReference type="PROSITE" id="PS50234"/>
    </source>
</evidence>
<gene>
    <name evidence="3" type="ORF">AKJ29_05725</name>
</gene>
<dbReference type="Pfam" id="PF00092">
    <property type="entry name" value="VWA"/>
    <property type="match status" value="1"/>
</dbReference>
<dbReference type="SMART" id="SM00327">
    <property type="entry name" value="VWA"/>
    <property type="match status" value="1"/>
</dbReference>
<dbReference type="STRING" id="154981.AKJ29_05725"/>
<dbReference type="InterPro" id="IPR002035">
    <property type="entry name" value="VWF_A"/>
</dbReference>
<organism evidence="3 4">
    <name type="scientific">Aliiroseovarius crassostreae</name>
    <dbReference type="NCBI Taxonomy" id="154981"/>
    <lineage>
        <taxon>Bacteria</taxon>
        <taxon>Pseudomonadati</taxon>
        <taxon>Pseudomonadota</taxon>
        <taxon>Alphaproteobacteria</taxon>
        <taxon>Rhodobacterales</taxon>
        <taxon>Paracoccaceae</taxon>
        <taxon>Aliiroseovarius</taxon>
    </lineage>
</organism>
<dbReference type="PANTHER" id="PTHR41248:SF1">
    <property type="entry name" value="NORD PROTEIN"/>
    <property type="match status" value="1"/>
</dbReference>
<comment type="caution">
    <text evidence="3">The sequence shown here is derived from an EMBL/GenBank/DDBJ whole genome shotgun (WGS) entry which is preliminary data.</text>
</comment>
<feature type="domain" description="VWFA" evidence="2">
    <location>
        <begin position="463"/>
        <end position="649"/>
    </location>
</feature>
<evidence type="ECO:0000313" key="3">
    <source>
        <dbReference type="EMBL" id="KPN64741.1"/>
    </source>
</evidence>
<sequence length="654" mass="73097">MSKSGPHPEIDLFEPEETIGKIWHAYASRLQEPETHDAAAVTLAEVENRLGVFFRGLGGGLAVEIKTASPMASDHRLSVKRALGTWRERVARPSFDGEALRLPEKINDFPAREANAALYFWLAASVAHAPEPVHEEDALRMDILMLRASVDMTRETLRDCPGLKGFYETLIDACRTMRPSVTLPRYEEALEQVILHLLGGPEPKSKTGRDLLTRVRQPDADLSDLAAPHGYRPYRPVPLWPDLRPLAQRGTSERLPEAEEQGSGSDASQGMKKARRSESDLAERKDSLILHKFEAIFSWVENMNMNRRIEDDEDDNAKRAADDQDELALGQVSKKTATRLKFHLDLSPEDADRERISGEHMYHEWDHRKCCYLPDHCRVLSSQADISEEPAEFSTDPAAQRRIRAVKRQFEALRPKRVILPRQLEGDELDLEAAIAAQVELRATGHASDRVYRAARTQDRDLAISVLIDVSRSTEAAIGDRSVIEVEREALAALAWGLDACGDDFAIHTFSSLKRGRVYVQSCKDFDDKMGTVVEQRIAGVNPAFYTRLGAAMRHASKGLDARPNSRKLLLVITDGKPNDLDHYEGRHGIEDSRMAVREARRLGQAVHGVVVDQKGQAWVNRIFGSNGFSIVPDANRLTAALPEIYRQITGGVA</sequence>